<dbReference type="PANTHER" id="PTHR10366:SF812">
    <property type="entry name" value="VPS9 DOMAIN-CONTAINING PROTEIN"/>
    <property type="match status" value="1"/>
</dbReference>
<dbReference type="OrthoDB" id="9778052at2"/>
<dbReference type="InterPro" id="IPR001509">
    <property type="entry name" value="Epimerase_deHydtase"/>
</dbReference>
<keyword evidence="4" id="KW-1185">Reference proteome</keyword>
<dbReference type="Proteomes" id="UP000231553">
    <property type="component" value="Unassembled WGS sequence"/>
</dbReference>
<proteinExistence type="predicted"/>
<dbReference type="PANTHER" id="PTHR10366">
    <property type="entry name" value="NAD DEPENDENT EPIMERASE/DEHYDRATASE"/>
    <property type="match status" value="1"/>
</dbReference>
<evidence type="ECO:0000313" key="3">
    <source>
        <dbReference type="EMBL" id="PJE36585.1"/>
    </source>
</evidence>
<dbReference type="Pfam" id="PF01370">
    <property type="entry name" value="Epimerase"/>
    <property type="match status" value="1"/>
</dbReference>
<dbReference type="EMBL" id="PGTB01000037">
    <property type="protein sequence ID" value="PJE36585.1"/>
    <property type="molecule type" value="Genomic_DNA"/>
</dbReference>
<dbReference type="Gene3D" id="3.40.50.720">
    <property type="entry name" value="NAD(P)-binding Rossmann-like Domain"/>
    <property type="match status" value="1"/>
</dbReference>
<evidence type="ECO:0000256" key="1">
    <source>
        <dbReference type="ARBA" id="ARBA00023002"/>
    </source>
</evidence>
<dbReference type="InterPro" id="IPR050425">
    <property type="entry name" value="NAD(P)_dehydrat-like"/>
</dbReference>
<organism evidence="3 4">
    <name type="scientific">Pseudooceanicola lipolyticus</name>
    <dbReference type="NCBI Taxonomy" id="2029104"/>
    <lineage>
        <taxon>Bacteria</taxon>
        <taxon>Pseudomonadati</taxon>
        <taxon>Pseudomonadota</taxon>
        <taxon>Alphaproteobacteria</taxon>
        <taxon>Rhodobacterales</taxon>
        <taxon>Paracoccaceae</taxon>
        <taxon>Pseudooceanicola</taxon>
    </lineage>
</organism>
<name>A0A2M8J1D6_9RHOB</name>
<accession>A0A2M8J1D6</accession>
<dbReference type="FunFam" id="3.40.50.720:FF:000336">
    <property type="entry name" value="Aldehyde reductase"/>
    <property type="match status" value="1"/>
</dbReference>
<evidence type="ECO:0000259" key="2">
    <source>
        <dbReference type="Pfam" id="PF01370"/>
    </source>
</evidence>
<protein>
    <submittedName>
        <fullName evidence="3">Diaminohydroxyphosphoribosylaminopyrimidine deaminase</fullName>
    </submittedName>
</protein>
<reference evidence="3 4" key="1">
    <citation type="journal article" date="2018" name="Int. J. Syst. Evol. Microbiol.">
        <title>Pseudooceanicola lipolyticus sp. nov., a marine alphaproteobacterium, reclassification of Oceanicola flagellatus as Pseudooceanicola flagellatus comb. nov. and emended description of the genus Pseudooceanicola.</title>
        <authorList>
            <person name="Huang M.-M."/>
            <person name="Guo L.-L."/>
            <person name="Wu Y.-H."/>
            <person name="Lai Q.-L."/>
            <person name="Shao Z.-Z."/>
            <person name="Wang C.-S."/>
            <person name="Wu M."/>
            <person name="Xu X.-W."/>
        </authorList>
    </citation>
    <scope>NUCLEOTIDE SEQUENCE [LARGE SCALE GENOMIC DNA]</scope>
    <source>
        <strain evidence="3 4">157</strain>
    </source>
</reference>
<dbReference type="SUPFAM" id="SSF51735">
    <property type="entry name" value="NAD(P)-binding Rossmann-fold domains"/>
    <property type="match status" value="1"/>
</dbReference>
<comment type="caution">
    <text evidence="3">The sequence shown here is derived from an EMBL/GenBank/DDBJ whole genome shotgun (WGS) entry which is preliminary data.</text>
</comment>
<keyword evidence="1" id="KW-0560">Oxidoreductase</keyword>
<dbReference type="GO" id="GO:0016616">
    <property type="term" value="F:oxidoreductase activity, acting on the CH-OH group of donors, NAD or NADP as acceptor"/>
    <property type="evidence" value="ECO:0007669"/>
    <property type="project" value="TreeGrafter"/>
</dbReference>
<gene>
    <name evidence="3" type="ORF">CVM52_11345</name>
</gene>
<dbReference type="InterPro" id="IPR036291">
    <property type="entry name" value="NAD(P)-bd_dom_sf"/>
</dbReference>
<dbReference type="RefSeq" id="WP_100162611.1">
    <property type="nucleotide sequence ID" value="NZ_PGTB01000037.1"/>
</dbReference>
<feature type="domain" description="NAD-dependent epimerase/dehydratase" evidence="2">
    <location>
        <begin position="12"/>
        <end position="254"/>
    </location>
</feature>
<evidence type="ECO:0000313" key="4">
    <source>
        <dbReference type="Proteomes" id="UP000231553"/>
    </source>
</evidence>
<dbReference type="AlphaFoldDB" id="A0A2M8J1D6"/>
<sequence length="354" mass="38485">MSSPVYDSSKPVLVTGATGYLAGWLVKRLLEEGFTVHAAVRDPDNAAKVAHLRALGDSHPGTLVLFRADLLEEGSYDAAMAGCGVVFHTASPFTSKYDDAQTGLVDPALNGTRNVLNSANRTDSVQRVVLTSSCAAIYGDNIDVAKAPGGQLTEAVWNTSSRLDHQAYSYSKTVAERAAWEIAEAQSRWRLVAVNPAFILGPGLAPAQTSESFNVMRQLGDGTMRPGAPPLEIGMVDVRDVAEAHMRAAFVPEANGRHIVFSEVHSFKDLADMLRPEFGEYPLPRREAPKWLIWLIGPLLSKNLSRPEIAASMGHRWAADNGKSKRELGMSYRPVDGAVREMFRQMVEAGVVKR</sequence>